<accession>A0ABR3SMY0</accession>
<comment type="similarity">
    <text evidence="7">Belongs to the chloroperoxidase family.</text>
</comment>
<evidence type="ECO:0000256" key="4">
    <source>
        <dbReference type="ARBA" id="ARBA00022723"/>
    </source>
</evidence>
<dbReference type="PANTHER" id="PTHR33577">
    <property type="entry name" value="STERIGMATOCYSTIN BIOSYNTHESIS PEROXIDASE STCC-RELATED"/>
    <property type="match status" value="1"/>
</dbReference>
<keyword evidence="4" id="KW-0479">Metal-binding</keyword>
<feature type="signal peptide" evidence="8">
    <location>
        <begin position="1"/>
        <end position="19"/>
    </location>
</feature>
<keyword evidence="8" id="KW-0732">Signal</keyword>
<comment type="caution">
    <text evidence="10">The sequence shown here is derived from an EMBL/GenBank/DDBJ whole genome shotgun (WGS) entry which is preliminary data.</text>
</comment>
<keyword evidence="2" id="KW-0575">Peroxidase</keyword>
<name>A0ABR3SMY0_9PEZI</name>
<evidence type="ECO:0000256" key="6">
    <source>
        <dbReference type="ARBA" id="ARBA00023004"/>
    </source>
</evidence>
<evidence type="ECO:0000313" key="10">
    <source>
        <dbReference type="EMBL" id="KAL1624662.1"/>
    </source>
</evidence>
<reference evidence="10 11" key="1">
    <citation type="submission" date="2024-02" db="EMBL/GenBank/DDBJ databases">
        <title>De novo assembly and annotation of 12 fungi associated with fruit tree decline syndrome in Ontario, Canada.</title>
        <authorList>
            <person name="Sulman M."/>
            <person name="Ellouze W."/>
            <person name="Ilyukhin E."/>
        </authorList>
    </citation>
    <scope>NUCLEOTIDE SEQUENCE [LARGE SCALE GENOMIC DNA]</scope>
    <source>
        <strain evidence="10 11">M1-105</strain>
    </source>
</reference>
<dbReference type="PROSITE" id="PS51405">
    <property type="entry name" value="HEME_HALOPEROXIDASE"/>
    <property type="match status" value="1"/>
</dbReference>
<evidence type="ECO:0000256" key="1">
    <source>
        <dbReference type="ARBA" id="ARBA00001970"/>
    </source>
</evidence>
<organism evidence="10 11">
    <name type="scientific">Neofusicoccum ribis</name>
    <dbReference type="NCBI Taxonomy" id="45134"/>
    <lineage>
        <taxon>Eukaryota</taxon>
        <taxon>Fungi</taxon>
        <taxon>Dikarya</taxon>
        <taxon>Ascomycota</taxon>
        <taxon>Pezizomycotina</taxon>
        <taxon>Dothideomycetes</taxon>
        <taxon>Dothideomycetes incertae sedis</taxon>
        <taxon>Botryosphaeriales</taxon>
        <taxon>Botryosphaeriaceae</taxon>
        <taxon>Neofusicoccum</taxon>
    </lineage>
</organism>
<dbReference type="SUPFAM" id="SSF47571">
    <property type="entry name" value="Cloroperoxidase"/>
    <property type="match status" value="1"/>
</dbReference>
<proteinExistence type="inferred from homology"/>
<dbReference type="EMBL" id="JAJVDC020000104">
    <property type="protein sequence ID" value="KAL1624662.1"/>
    <property type="molecule type" value="Genomic_DNA"/>
</dbReference>
<keyword evidence="5" id="KW-0560">Oxidoreductase</keyword>
<evidence type="ECO:0000256" key="5">
    <source>
        <dbReference type="ARBA" id="ARBA00023002"/>
    </source>
</evidence>
<dbReference type="InterPro" id="IPR000028">
    <property type="entry name" value="Chloroperoxidase"/>
</dbReference>
<dbReference type="Pfam" id="PF01328">
    <property type="entry name" value="Peroxidase_2"/>
    <property type="match status" value="1"/>
</dbReference>
<evidence type="ECO:0000256" key="8">
    <source>
        <dbReference type="SAM" id="SignalP"/>
    </source>
</evidence>
<evidence type="ECO:0000259" key="9">
    <source>
        <dbReference type="PROSITE" id="PS51405"/>
    </source>
</evidence>
<feature type="chain" id="PRO_5046460460" description="Heme haloperoxidase family profile domain-containing protein" evidence="8">
    <location>
        <begin position="20"/>
        <end position="261"/>
    </location>
</feature>
<evidence type="ECO:0000256" key="3">
    <source>
        <dbReference type="ARBA" id="ARBA00022617"/>
    </source>
</evidence>
<keyword evidence="6" id="KW-0408">Iron</keyword>
<dbReference type="Proteomes" id="UP001521116">
    <property type="component" value="Unassembled WGS sequence"/>
</dbReference>
<keyword evidence="11" id="KW-1185">Reference proteome</keyword>
<keyword evidence="3" id="KW-0349">Heme</keyword>
<evidence type="ECO:0000256" key="2">
    <source>
        <dbReference type="ARBA" id="ARBA00022559"/>
    </source>
</evidence>
<dbReference type="PANTHER" id="PTHR33577:SF7">
    <property type="entry name" value="HEME HALOPEROXIDASE FAMILY PROFILE DOMAIN-CONTAINING PROTEIN"/>
    <property type="match status" value="1"/>
</dbReference>
<feature type="domain" description="Heme haloperoxidase family profile" evidence="9">
    <location>
        <begin position="20"/>
        <end position="233"/>
    </location>
</feature>
<gene>
    <name evidence="10" type="ORF">SLS56_007725</name>
</gene>
<comment type="cofactor">
    <cofactor evidence="1">
        <name>heme b</name>
        <dbReference type="ChEBI" id="CHEBI:60344"/>
    </cofactor>
</comment>
<dbReference type="InterPro" id="IPR036851">
    <property type="entry name" value="Chloroperoxidase-like_sf"/>
</dbReference>
<dbReference type="Gene3D" id="1.10.489.10">
    <property type="entry name" value="Chloroperoxidase-like"/>
    <property type="match status" value="1"/>
</dbReference>
<sequence length="261" mass="28885">MKFTILPAALTFTLAYGQGSPYEWAPAGPDDFRGPCPMMNTLANHGFLPHDGRNITRANAIHALNTGLNFATDLAGIMWDQAIIANPEPNATFFTLDNLNRHNVLEHDASMSRADAYLGNNHVFNQTIFDTTTAFWTEPILDRIQLTNGKLFRQLVSRSENPEYTFTQTTEAFSLGEVGAPVIVFGDHESVTVNRSLITYFFENERLPVELGFVKQAEPISLEAVTRISEILANASNLITPSNATAAHKRRDLHAGLFFSA</sequence>
<protein>
    <recommendedName>
        <fullName evidence="9">Heme haloperoxidase family profile domain-containing protein</fullName>
    </recommendedName>
</protein>
<evidence type="ECO:0000256" key="7">
    <source>
        <dbReference type="ARBA" id="ARBA00025795"/>
    </source>
</evidence>
<evidence type="ECO:0000313" key="11">
    <source>
        <dbReference type="Proteomes" id="UP001521116"/>
    </source>
</evidence>